<dbReference type="GO" id="GO:0005737">
    <property type="term" value="C:cytoplasm"/>
    <property type="evidence" value="ECO:0007669"/>
    <property type="project" value="TreeGrafter"/>
</dbReference>
<dbReference type="PANTHER" id="PTHR13812">
    <property type="entry name" value="KETIMINE REDUCTASE MU-CRYSTALLIN"/>
    <property type="match status" value="1"/>
</dbReference>
<reference evidence="3" key="1">
    <citation type="submission" date="2011-03" db="EMBL/GenBank/DDBJ databases">
        <authorList>
            <person name="Voget S."/>
            <person name="Streit W.R."/>
            <person name="Jaeger K.E."/>
            <person name="Daniel R."/>
        </authorList>
    </citation>
    <scope>NUCLEOTIDE SEQUENCE [LARGE SCALE GENOMIC DNA]</scope>
    <source>
        <strain evidence="3">PG1</strain>
    </source>
</reference>
<dbReference type="Gene3D" id="3.40.50.720">
    <property type="entry name" value="NAD(P)-binding Rossmann-like Domain"/>
    <property type="match status" value="1"/>
</dbReference>
<dbReference type="EC" id="4.3.1.12" evidence="2"/>
<dbReference type="PANTHER" id="PTHR13812:SF19">
    <property type="entry name" value="KETIMINE REDUCTASE MU-CRYSTALLIN"/>
    <property type="match status" value="1"/>
</dbReference>
<dbReference type="InterPro" id="IPR036291">
    <property type="entry name" value="NAD(P)-bd_dom_sf"/>
</dbReference>
<name>A0A0B6S367_BURPL</name>
<accession>A0A0B6S367</accession>
<feature type="region of interest" description="Disordered" evidence="1">
    <location>
        <begin position="1"/>
        <end position="29"/>
    </location>
</feature>
<evidence type="ECO:0000256" key="1">
    <source>
        <dbReference type="SAM" id="MobiDB-lite"/>
    </source>
</evidence>
<dbReference type="EMBL" id="CP002581">
    <property type="protein sequence ID" value="AJK48819.1"/>
    <property type="molecule type" value="Genomic_DNA"/>
</dbReference>
<organism evidence="2 3">
    <name type="scientific">Burkholderia plantarii</name>
    <dbReference type="NCBI Taxonomy" id="41899"/>
    <lineage>
        <taxon>Bacteria</taxon>
        <taxon>Pseudomonadati</taxon>
        <taxon>Pseudomonadota</taxon>
        <taxon>Betaproteobacteria</taxon>
        <taxon>Burkholderiales</taxon>
        <taxon>Burkholderiaceae</taxon>
        <taxon>Burkholderia</taxon>
    </lineage>
</organism>
<reference evidence="2 3" key="2">
    <citation type="journal article" date="2016" name="Appl. Microbiol. Biotechnol.">
        <title>Mutations improving production and secretion of extracellular lipase by Burkholderia glumae PG1.</title>
        <authorList>
            <person name="Knapp A."/>
            <person name="Voget S."/>
            <person name="Gao R."/>
            <person name="Zaburannyi N."/>
            <person name="Krysciak D."/>
            <person name="Breuer M."/>
            <person name="Hauer B."/>
            <person name="Streit W.R."/>
            <person name="Muller R."/>
            <person name="Daniel R."/>
            <person name="Jaeger K.E."/>
        </authorList>
    </citation>
    <scope>NUCLEOTIDE SEQUENCE [LARGE SCALE GENOMIC DNA]</scope>
    <source>
        <strain evidence="2 3">PG1</strain>
    </source>
</reference>
<keyword evidence="3" id="KW-1185">Reference proteome</keyword>
<dbReference type="InterPro" id="IPR023401">
    <property type="entry name" value="ODC_N"/>
</dbReference>
<dbReference type="Gene3D" id="3.30.1780.10">
    <property type="entry name" value="ornithine cyclodeaminase, domain 1"/>
    <property type="match status" value="1"/>
</dbReference>
<dbReference type="SUPFAM" id="SSF51735">
    <property type="entry name" value="NAD(P)-binding Rossmann-fold domains"/>
    <property type="match status" value="1"/>
</dbReference>
<keyword evidence="2" id="KW-0456">Lyase</keyword>
<dbReference type="Proteomes" id="UP000031838">
    <property type="component" value="Chromosome 2"/>
</dbReference>
<evidence type="ECO:0000313" key="3">
    <source>
        <dbReference type="Proteomes" id="UP000031838"/>
    </source>
</evidence>
<dbReference type="AlphaFoldDB" id="A0A0B6S367"/>
<evidence type="ECO:0000313" key="2">
    <source>
        <dbReference type="EMBL" id="AJK48819.1"/>
    </source>
</evidence>
<dbReference type="GO" id="GO:0008473">
    <property type="term" value="F:ornithine cyclodeaminase activity"/>
    <property type="evidence" value="ECO:0007669"/>
    <property type="project" value="UniProtKB-EC"/>
</dbReference>
<dbReference type="HOGENOM" id="CLU_042088_2_1_4"/>
<dbReference type="Pfam" id="PF02423">
    <property type="entry name" value="OCD_Mu_crystall"/>
    <property type="match status" value="1"/>
</dbReference>
<proteinExistence type="predicted"/>
<sequence length="352" mass="37367">MYNRGQPRMPAGSRRRDGVPKPLHDNGTTMRNDAELVLLDKNVVEALLSPDDVLAAVAAAFDLHRRGEGRVFPVIREPLATGGVFGIKAGDVQNEALLGFKAAGFWPANRGLGGEPHQATVMLVDPATGRPRCVIDGNAITTMRTGAAGGLGLRALARPDSRRVALFGSGVQAGVQLDFALRMLPSLDTVQYLTAGGAADPAFEARFRERCAISHARDADAAVAASDVVITATPGGGALFEAGAVRPGTHVNAVGADTKGKRELPAGLLERARLVVDDRAQARQIGEAQWAPRHDCVELGELLAAPERIARGRDEITVFDMTGLALQDLTVARMLFERAKAARLGTRVAWPW</sequence>
<feature type="compositionally biased region" description="Basic and acidic residues" evidence="1">
    <location>
        <begin position="14"/>
        <end position="24"/>
    </location>
</feature>
<dbReference type="InterPro" id="IPR003462">
    <property type="entry name" value="ODC_Mu_crystall"/>
</dbReference>
<dbReference type="KEGG" id="bgp:BGL_2c07350"/>
<gene>
    <name evidence="2" type="ORF">BGL_2c07350</name>
</gene>
<dbReference type="PIRSF" id="PIRSF001439">
    <property type="entry name" value="CryM"/>
    <property type="match status" value="1"/>
</dbReference>
<protein>
    <submittedName>
        <fullName evidence="2">Ornithine cyclodeaminase</fullName>
        <ecNumber evidence="2">4.3.1.12</ecNumber>
    </submittedName>
</protein>